<proteinExistence type="predicted"/>
<dbReference type="Proteomes" id="UP000790347">
    <property type="component" value="Unassembled WGS sequence"/>
</dbReference>
<gene>
    <name evidence="1" type="ORF">DERF_010879</name>
</gene>
<name>A0A922L146_DERFA</name>
<reference evidence="1" key="1">
    <citation type="submission" date="2013-05" db="EMBL/GenBank/DDBJ databases">
        <authorList>
            <person name="Yim A.K.Y."/>
            <person name="Chan T.F."/>
            <person name="Ji K.M."/>
            <person name="Liu X.Y."/>
            <person name="Zhou J.W."/>
            <person name="Li R.Q."/>
            <person name="Yang K.Y."/>
            <person name="Li J."/>
            <person name="Li M."/>
            <person name="Law P.T.W."/>
            <person name="Wu Y.L."/>
            <person name="Cai Z.L."/>
            <person name="Qin H."/>
            <person name="Bao Y."/>
            <person name="Leung R.K.K."/>
            <person name="Ng P.K.S."/>
            <person name="Zou J."/>
            <person name="Zhong X.J."/>
            <person name="Ran P.X."/>
            <person name="Zhong N.S."/>
            <person name="Liu Z.G."/>
            <person name="Tsui S.K.W."/>
        </authorList>
    </citation>
    <scope>NUCLEOTIDE SEQUENCE</scope>
    <source>
        <strain evidence="1">Derf</strain>
        <tissue evidence="1">Whole organism</tissue>
    </source>
</reference>
<evidence type="ECO:0000313" key="1">
    <source>
        <dbReference type="EMBL" id="KAH9506137.1"/>
    </source>
</evidence>
<protein>
    <submittedName>
        <fullName evidence="1">Uncharacterized protein</fullName>
    </submittedName>
</protein>
<organism evidence="1 2">
    <name type="scientific">Dermatophagoides farinae</name>
    <name type="common">American house dust mite</name>
    <dbReference type="NCBI Taxonomy" id="6954"/>
    <lineage>
        <taxon>Eukaryota</taxon>
        <taxon>Metazoa</taxon>
        <taxon>Ecdysozoa</taxon>
        <taxon>Arthropoda</taxon>
        <taxon>Chelicerata</taxon>
        <taxon>Arachnida</taxon>
        <taxon>Acari</taxon>
        <taxon>Acariformes</taxon>
        <taxon>Sarcoptiformes</taxon>
        <taxon>Astigmata</taxon>
        <taxon>Psoroptidia</taxon>
        <taxon>Analgoidea</taxon>
        <taxon>Pyroglyphidae</taxon>
        <taxon>Dermatophagoidinae</taxon>
        <taxon>Dermatophagoides</taxon>
    </lineage>
</organism>
<reference evidence="1" key="2">
    <citation type="journal article" date="2022" name="Res Sq">
        <title>Comparative Genomics Reveals Insights into the Divergent Evolution of Astigmatic Mites and Household Pest Adaptations.</title>
        <authorList>
            <person name="Xiong Q."/>
            <person name="Wan A.T.-Y."/>
            <person name="Liu X.-Y."/>
            <person name="Fung C.S.-H."/>
            <person name="Xiao X."/>
            <person name="Malainual N."/>
            <person name="Hou J."/>
            <person name="Wang L."/>
            <person name="Wang M."/>
            <person name="Yang K."/>
            <person name="Cui Y."/>
            <person name="Leung E."/>
            <person name="Nong W."/>
            <person name="Shin S.-K."/>
            <person name="Au S."/>
            <person name="Jeong K.Y."/>
            <person name="Chew F.T."/>
            <person name="Hui J."/>
            <person name="Leung T.F."/>
            <person name="Tungtrongchitr A."/>
            <person name="Zhong N."/>
            <person name="Liu Z."/>
            <person name="Tsui S."/>
        </authorList>
    </citation>
    <scope>NUCLEOTIDE SEQUENCE</scope>
    <source>
        <strain evidence="1">Derf</strain>
        <tissue evidence="1">Whole organism</tissue>
    </source>
</reference>
<accession>A0A922L146</accession>
<comment type="caution">
    <text evidence="1">The sequence shown here is derived from an EMBL/GenBank/DDBJ whole genome shotgun (WGS) entry which is preliminary data.</text>
</comment>
<evidence type="ECO:0000313" key="2">
    <source>
        <dbReference type="Proteomes" id="UP000790347"/>
    </source>
</evidence>
<keyword evidence="2" id="KW-1185">Reference proteome</keyword>
<dbReference type="AlphaFoldDB" id="A0A922L146"/>
<sequence length="65" mass="7943">MKLISFFIQQKIISDQVVIFRFEISDNDDESRNLTTTTTMKKWPRSQIFFKIYKFYIVENDIRSK</sequence>
<dbReference type="EMBL" id="ASGP02000005">
    <property type="protein sequence ID" value="KAH9506137.1"/>
    <property type="molecule type" value="Genomic_DNA"/>
</dbReference>